<evidence type="ECO:0000313" key="2">
    <source>
        <dbReference type="EMBL" id="KAJ3576927.1"/>
    </source>
</evidence>
<dbReference type="AlphaFoldDB" id="A0AAD5YWZ9"/>
<feature type="region of interest" description="Disordered" evidence="1">
    <location>
        <begin position="488"/>
        <end position="594"/>
    </location>
</feature>
<feature type="compositionally biased region" description="Basic and acidic residues" evidence="1">
    <location>
        <begin position="764"/>
        <end position="782"/>
    </location>
</feature>
<feature type="region of interest" description="Disordered" evidence="1">
    <location>
        <begin position="892"/>
        <end position="952"/>
    </location>
</feature>
<proteinExistence type="predicted"/>
<feature type="compositionally biased region" description="Polar residues" evidence="1">
    <location>
        <begin position="491"/>
        <end position="501"/>
    </location>
</feature>
<gene>
    <name evidence="2" type="ORF">NP233_g81</name>
</gene>
<feature type="region of interest" description="Disordered" evidence="1">
    <location>
        <begin position="205"/>
        <end position="248"/>
    </location>
</feature>
<evidence type="ECO:0000256" key="1">
    <source>
        <dbReference type="SAM" id="MobiDB-lite"/>
    </source>
</evidence>
<dbReference type="EMBL" id="JANIEX010000002">
    <property type="protein sequence ID" value="KAJ3576927.1"/>
    <property type="molecule type" value="Genomic_DNA"/>
</dbReference>
<feature type="region of interest" description="Disordered" evidence="1">
    <location>
        <begin position="751"/>
        <end position="782"/>
    </location>
</feature>
<dbReference type="Proteomes" id="UP001213000">
    <property type="component" value="Unassembled WGS sequence"/>
</dbReference>
<protein>
    <submittedName>
        <fullName evidence="2">Uncharacterized protein</fullName>
    </submittedName>
</protein>
<reference evidence="2" key="1">
    <citation type="submission" date="2022-07" db="EMBL/GenBank/DDBJ databases">
        <title>Genome Sequence of Leucocoprinus birnbaumii.</title>
        <authorList>
            <person name="Buettner E."/>
        </authorList>
    </citation>
    <scope>NUCLEOTIDE SEQUENCE</scope>
    <source>
        <strain evidence="2">VT141</strain>
    </source>
</reference>
<organism evidence="2 3">
    <name type="scientific">Leucocoprinus birnbaumii</name>
    <dbReference type="NCBI Taxonomy" id="56174"/>
    <lineage>
        <taxon>Eukaryota</taxon>
        <taxon>Fungi</taxon>
        <taxon>Dikarya</taxon>
        <taxon>Basidiomycota</taxon>
        <taxon>Agaricomycotina</taxon>
        <taxon>Agaricomycetes</taxon>
        <taxon>Agaricomycetidae</taxon>
        <taxon>Agaricales</taxon>
        <taxon>Agaricineae</taxon>
        <taxon>Agaricaceae</taxon>
        <taxon>Leucocoprinus</taxon>
    </lineage>
</organism>
<evidence type="ECO:0000313" key="3">
    <source>
        <dbReference type="Proteomes" id="UP001213000"/>
    </source>
</evidence>
<accession>A0AAD5YWZ9</accession>
<feature type="compositionally biased region" description="Basic and acidic residues" evidence="1">
    <location>
        <begin position="509"/>
        <end position="519"/>
    </location>
</feature>
<comment type="caution">
    <text evidence="2">The sequence shown here is derived from an EMBL/GenBank/DDBJ whole genome shotgun (WGS) entry which is preliminary data.</text>
</comment>
<sequence length="952" mass="104366">MFTFNTTALSRVRYLLQPREWLGSRQMRFSSYWSCCLPSLSLPESIVENSALKVAVREYLELLVTACNLKVQADEATKLVTQLSKSKAPQDEIKVHRIRYQILYAQWDNAMEPVELAHQKAVDLKKEFLDGEISIPSFEFLEGKKRSNDRAHRLVELQAQLVAASADTNSGDTGLHSAGNNAFPNPAPVVSAPSAQVVSPVIPTAQAASHTTSSATKEIDAMQSTSPETGAPGIAAPSLESATARPPAAATVATPPWIYRTHGFPNPTTAVDEPLVPSVYAPAIELLQAGTPASYAPIPVAPVDHSSTTNIGTSPASFQSPNATLSVYTTQPHTAHPPSHPQNPNEVAPVAPLNVNDPSHLPAVDRSSGSIPSAGTSGGSVGFLNSTDTSGVRDPSSGALVNTNPNFHGWDKSAREVHFPISTVSATFGDYIFPTDQGLVDPSSGGANRQMTRLLGDDYVFNDVSLPGNQNHPGLSFDTVYKTLDPIATTDLPSDNPSDQPKPSVPIKRSLEVDSDSRPGKKTAKKRNDQPTAKTSKKSKATAQKDPFIMFTPGEASSRSPNATTTTITSDDNDNDKKRAKGKKDDDDDADDNEERLAEASKALAKARLELLPQEVPPFKLYVEPANPLDFSSIKHRTIDLPITYLLPKNLPARSNGLGRMGRIPQEWYTNVRALQEPHHEWRSTSSPPTTATSYAPIIAGSPKKIENDVQFETHKPGHYFVTGVPGITRVKRVVKTVKQAVSKIADVVKTFPTGNEPRPPTPPKEDPAKAEDDKPLEREPGKLHCGCIEDEVLLDLILWKSTLQQSPTTGIIETWQDTFLHPRDRTFSLRAYTFWTGLKANHLYEFDAAGKHRSMIDITRYQYRFFRNRLRQLKRAKMDVSEIIPDFEDLEMISFDNADEDDLEEDDDSEEEDDGDDDNDDNNNDDEDDNDEDDDGKENESEVDGDEQGQE</sequence>
<name>A0AAD5YWZ9_9AGAR</name>
<feature type="compositionally biased region" description="Low complexity" evidence="1">
    <location>
        <begin position="205"/>
        <end position="216"/>
    </location>
</feature>
<keyword evidence="3" id="KW-1185">Reference proteome</keyword>
<feature type="region of interest" description="Disordered" evidence="1">
    <location>
        <begin position="329"/>
        <end position="382"/>
    </location>
</feature>